<dbReference type="AlphaFoldDB" id="A0A0M3I0L0"/>
<accession>A0A0M3I0L0</accession>
<dbReference type="PROSITE" id="PS51257">
    <property type="entry name" value="PROKAR_LIPOPROTEIN"/>
    <property type="match status" value="1"/>
</dbReference>
<evidence type="ECO:0000313" key="1">
    <source>
        <dbReference type="Proteomes" id="UP000036681"/>
    </source>
</evidence>
<proteinExistence type="predicted"/>
<sequence>MATRANFIVIAKLGNFHICAIYACTRKEVGCFAGARHVMAIWLQIRQEWISQELEADSFMRKVEILEADS</sequence>
<evidence type="ECO:0000313" key="2">
    <source>
        <dbReference type="WBParaSite" id="ALUE_0000968101-mRNA-1"/>
    </source>
</evidence>
<name>A0A0M3I0L0_ASCLU</name>
<reference evidence="2" key="1">
    <citation type="submission" date="2017-02" db="UniProtKB">
        <authorList>
            <consortium name="WormBaseParasite"/>
        </authorList>
    </citation>
    <scope>IDENTIFICATION</scope>
</reference>
<keyword evidence="1" id="KW-1185">Reference proteome</keyword>
<dbReference type="Proteomes" id="UP000036681">
    <property type="component" value="Unplaced"/>
</dbReference>
<protein>
    <submittedName>
        <fullName evidence="2">Uncharacterized protein</fullName>
    </submittedName>
</protein>
<dbReference type="WBParaSite" id="ALUE_0000968101-mRNA-1">
    <property type="protein sequence ID" value="ALUE_0000968101-mRNA-1"/>
    <property type="gene ID" value="ALUE_0000968101"/>
</dbReference>
<organism evidence="1 2">
    <name type="scientific">Ascaris lumbricoides</name>
    <name type="common">Giant roundworm</name>
    <dbReference type="NCBI Taxonomy" id="6252"/>
    <lineage>
        <taxon>Eukaryota</taxon>
        <taxon>Metazoa</taxon>
        <taxon>Ecdysozoa</taxon>
        <taxon>Nematoda</taxon>
        <taxon>Chromadorea</taxon>
        <taxon>Rhabditida</taxon>
        <taxon>Spirurina</taxon>
        <taxon>Ascaridomorpha</taxon>
        <taxon>Ascaridoidea</taxon>
        <taxon>Ascarididae</taxon>
        <taxon>Ascaris</taxon>
    </lineage>
</organism>